<evidence type="ECO:0000256" key="1">
    <source>
        <dbReference type="SAM" id="Phobius"/>
    </source>
</evidence>
<name>A0ABV3ZBP9_9BACT</name>
<feature type="transmembrane region" description="Helical" evidence="1">
    <location>
        <begin position="102"/>
        <end position="120"/>
    </location>
</feature>
<dbReference type="RefSeq" id="WP_369328347.1">
    <property type="nucleotide sequence ID" value="NZ_JAULBC010000001.1"/>
</dbReference>
<feature type="domain" description="FecR protein" evidence="2">
    <location>
        <begin position="151"/>
        <end position="237"/>
    </location>
</feature>
<sequence length="373" mass="41384">MNDYRQYTVMNFVTDPDFMRWVRFGNPADEQFWNNWINNNPASKEIVEEARLLLLSVKTKEKTAGEEELQQEVDRLMGSIRTFPVEQKGVVRGMFVQPWMRIAASIIIILGCAISGYFLFSGGKKNSYSYADVVSGHNDLIERINSTLSPQKILLPDSSSVELAAGSRISYSATFARNATRDVYLSGEGFFTVTKDANHPFRVFANEIVTKVLGTSFIVKSIQGEKDIHVIVKTGKVSVYAQENASASETAAPKQLGGILLTPNQQVIYSVAEKHFEKKLVEAPEVVTSDETKVKQVQSLVFADAPVASVFEQMKTVYKIPIVYDAGKLSHCTITADCSNESFYNQLDLICAAINARYEVKDGEVVITAPGCK</sequence>
<dbReference type="InterPro" id="IPR006860">
    <property type="entry name" value="FecR"/>
</dbReference>
<accession>A0ABV3ZBP9</accession>
<evidence type="ECO:0000313" key="5">
    <source>
        <dbReference type="Proteomes" id="UP001560573"/>
    </source>
</evidence>
<dbReference type="Gene3D" id="3.55.50.30">
    <property type="match status" value="1"/>
</dbReference>
<keyword evidence="1" id="KW-0472">Membrane</keyword>
<organism evidence="4 5">
    <name type="scientific">Danxiaibacter flavus</name>
    <dbReference type="NCBI Taxonomy" id="3049108"/>
    <lineage>
        <taxon>Bacteria</taxon>
        <taxon>Pseudomonadati</taxon>
        <taxon>Bacteroidota</taxon>
        <taxon>Chitinophagia</taxon>
        <taxon>Chitinophagales</taxon>
        <taxon>Chitinophagaceae</taxon>
        <taxon>Danxiaibacter</taxon>
    </lineage>
</organism>
<dbReference type="Pfam" id="PF16344">
    <property type="entry name" value="FecR_C"/>
    <property type="match status" value="1"/>
</dbReference>
<dbReference type="InterPro" id="IPR012373">
    <property type="entry name" value="Ferrdict_sens_TM"/>
</dbReference>
<evidence type="ECO:0000259" key="2">
    <source>
        <dbReference type="Pfam" id="PF04773"/>
    </source>
</evidence>
<evidence type="ECO:0000259" key="3">
    <source>
        <dbReference type="Pfam" id="PF16344"/>
    </source>
</evidence>
<dbReference type="Proteomes" id="UP001560573">
    <property type="component" value="Unassembled WGS sequence"/>
</dbReference>
<dbReference type="EMBL" id="JAULBC010000001">
    <property type="protein sequence ID" value="MEX6686950.1"/>
    <property type="molecule type" value="Genomic_DNA"/>
</dbReference>
<keyword evidence="1" id="KW-1133">Transmembrane helix</keyword>
<reference evidence="4 5" key="1">
    <citation type="submission" date="2023-07" db="EMBL/GenBank/DDBJ databases">
        <authorList>
            <person name="Lian W.-H."/>
        </authorList>
    </citation>
    <scope>NUCLEOTIDE SEQUENCE [LARGE SCALE GENOMIC DNA]</scope>
    <source>
        <strain evidence="4 5">SYSU DXS3180</strain>
    </source>
</reference>
<dbReference type="Gene3D" id="2.60.120.1440">
    <property type="match status" value="1"/>
</dbReference>
<dbReference type="InterPro" id="IPR032508">
    <property type="entry name" value="FecR_C"/>
</dbReference>
<dbReference type="Pfam" id="PF04773">
    <property type="entry name" value="FecR"/>
    <property type="match status" value="1"/>
</dbReference>
<proteinExistence type="predicted"/>
<dbReference type="PANTHER" id="PTHR30273">
    <property type="entry name" value="PERIPLASMIC SIGNAL SENSOR AND SIGMA FACTOR ACTIVATOR FECR-RELATED"/>
    <property type="match status" value="1"/>
</dbReference>
<dbReference type="PIRSF" id="PIRSF018266">
    <property type="entry name" value="FecR"/>
    <property type="match status" value="1"/>
</dbReference>
<keyword evidence="1" id="KW-0812">Transmembrane</keyword>
<feature type="domain" description="Protein FecR C-terminal" evidence="3">
    <location>
        <begin position="300"/>
        <end position="367"/>
    </location>
</feature>
<evidence type="ECO:0000313" key="4">
    <source>
        <dbReference type="EMBL" id="MEX6686950.1"/>
    </source>
</evidence>
<protein>
    <submittedName>
        <fullName evidence="4">FecR family protein</fullName>
    </submittedName>
</protein>
<comment type="caution">
    <text evidence="4">The sequence shown here is derived from an EMBL/GenBank/DDBJ whole genome shotgun (WGS) entry which is preliminary data.</text>
</comment>
<dbReference type="PANTHER" id="PTHR30273:SF2">
    <property type="entry name" value="PROTEIN FECR"/>
    <property type="match status" value="1"/>
</dbReference>
<keyword evidence="5" id="KW-1185">Reference proteome</keyword>
<gene>
    <name evidence="4" type="ORF">QTN47_05570</name>
</gene>